<evidence type="ECO:0000256" key="6">
    <source>
        <dbReference type="SAM" id="Phobius"/>
    </source>
</evidence>
<dbReference type="AlphaFoldDB" id="A0A9W4J9J2"/>
<feature type="transmembrane region" description="Helical" evidence="6">
    <location>
        <begin position="172"/>
        <end position="192"/>
    </location>
</feature>
<dbReference type="InterPro" id="IPR011701">
    <property type="entry name" value="MFS"/>
</dbReference>
<dbReference type="InterPro" id="IPR020846">
    <property type="entry name" value="MFS_dom"/>
</dbReference>
<feature type="transmembrane region" description="Helical" evidence="6">
    <location>
        <begin position="43"/>
        <end position="65"/>
    </location>
</feature>
<feature type="transmembrane region" description="Helical" evidence="6">
    <location>
        <begin position="408"/>
        <end position="426"/>
    </location>
</feature>
<reference evidence="8" key="1">
    <citation type="submission" date="2021-07" db="EMBL/GenBank/DDBJ databases">
        <authorList>
            <person name="Branca A.L. A."/>
        </authorList>
    </citation>
    <scope>NUCLEOTIDE SEQUENCE</scope>
</reference>
<proteinExistence type="predicted"/>
<name>A0A9W4J9J2_9EURO</name>
<dbReference type="PANTHER" id="PTHR23502:SF152">
    <property type="entry name" value="MAJOR FACILITATOR SUPERFAMILY (MFS) PROFILE DOMAIN-CONTAINING PROTEIN-RELATED"/>
    <property type="match status" value="1"/>
</dbReference>
<feature type="transmembrane region" description="Helical" evidence="6">
    <location>
        <begin position="337"/>
        <end position="357"/>
    </location>
</feature>
<dbReference type="OrthoDB" id="4078873at2759"/>
<accession>A0A9W4J9J2</accession>
<feature type="domain" description="Major facilitator superfamily (MFS) profile" evidence="7">
    <location>
        <begin position="44"/>
        <end position="456"/>
    </location>
</feature>
<protein>
    <recommendedName>
        <fullName evidence="7">Major facilitator superfamily (MFS) profile domain-containing protein</fullName>
    </recommendedName>
</protein>
<evidence type="ECO:0000256" key="4">
    <source>
        <dbReference type="ARBA" id="ARBA00023136"/>
    </source>
</evidence>
<organism evidence="8 9">
    <name type="scientific">Penicillium salamii</name>
    <dbReference type="NCBI Taxonomy" id="1612424"/>
    <lineage>
        <taxon>Eukaryota</taxon>
        <taxon>Fungi</taxon>
        <taxon>Dikarya</taxon>
        <taxon>Ascomycota</taxon>
        <taxon>Pezizomycotina</taxon>
        <taxon>Eurotiomycetes</taxon>
        <taxon>Eurotiomycetidae</taxon>
        <taxon>Eurotiales</taxon>
        <taxon>Aspergillaceae</taxon>
        <taxon>Penicillium</taxon>
    </lineage>
</organism>
<comment type="caution">
    <text evidence="8">The sequence shown here is derived from an EMBL/GenBank/DDBJ whole genome shotgun (WGS) entry which is preliminary data.</text>
</comment>
<feature type="transmembrane region" description="Helical" evidence="6">
    <location>
        <begin position="363"/>
        <end position="387"/>
    </location>
</feature>
<dbReference type="Pfam" id="PF07690">
    <property type="entry name" value="MFS_1"/>
    <property type="match status" value="1"/>
</dbReference>
<evidence type="ECO:0000313" key="8">
    <source>
        <dbReference type="EMBL" id="CAG8383709.1"/>
    </source>
</evidence>
<evidence type="ECO:0000256" key="3">
    <source>
        <dbReference type="ARBA" id="ARBA00022989"/>
    </source>
</evidence>
<dbReference type="GO" id="GO:0022857">
    <property type="term" value="F:transmembrane transporter activity"/>
    <property type="evidence" value="ECO:0007669"/>
    <property type="project" value="InterPro"/>
</dbReference>
<evidence type="ECO:0000313" key="9">
    <source>
        <dbReference type="Proteomes" id="UP001152592"/>
    </source>
</evidence>
<keyword evidence="2 6" id="KW-0812">Transmembrane</keyword>
<feature type="region of interest" description="Disordered" evidence="5">
    <location>
        <begin position="1"/>
        <end position="22"/>
    </location>
</feature>
<gene>
    <name evidence="8" type="ORF">PSALAMII_LOCUS6003</name>
</gene>
<dbReference type="EMBL" id="CAJVPD010000238">
    <property type="protein sequence ID" value="CAG8383709.1"/>
    <property type="molecule type" value="Genomic_DNA"/>
</dbReference>
<sequence>MEKEDVESQKPTPQVDPHASEDDLALKPQQSNAYGIPTWRKSLILFIVSWMTLAVTFSSTSLLPATPEIATEFSTTTEILNVTNAGVLLAMGFSCLIWGPMVNIFGRRNAYNAAILVLCACSAGTAVATTLQIFIAMRILSGFTGTFFMVAGQTIIADIFEPTVRGTAVGCFMVGSVSGPAIGPCIGGIIVTFAQWRIIYWLQFGMTLLGLILSLLFVPSVQEKNLVIGSGQPWKFSTVLKMFNPLRIFRQFIYPNVFLACLTCGLLSTFQYAILTSARSIFNPQFNLTTPLVSGLFYLSPGIGFLFGSVVGGKLSDRAVKKWIIKRDGVRLPQDRLNSGLATLFGVLPAATLIYGWTLEEKVGGMVVPIIAAFFAGVGLMGAFNALNTYSAEAMPKARSETIGCKYIVQYIFSAAATAAVEPLIGAIGVGWTFTICVFFAITGGFLVLAIIRWSSEMQTWAEKTFGLNKEPQA</sequence>
<keyword evidence="3 6" id="KW-1133">Transmembrane helix</keyword>
<dbReference type="SUPFAM" id="SSF103473">
    <property type="entry name" value="MFS general substrate transporter"/>
    <property type="match status" value="1"/>
</dbReference>
<feature type="transmembrane region" description="Helical" evidence="6">
    <location>
        <begin position="198"/>
        <end position="218"/>
    </location>
</feature>
<dbReference type="Proteomes" id="UP001152592">
    <property type="component" value="Unassembled WGS sequence"/>
</dbReference>
<feature type="transmembrane region" description="Helical" evidence="6">
    <location>
        <begin position="432"/>
        <end position="452"/>
    </location>
</feature>
<evidence type="ECO:0000256" key="1">
    <source>
        <dbReference type="ARBA" id="ARBA00004141"/>
    </source>
</evidence>
<dbReference type="GO" id="GO:0005886">
    <property type="term" value="C:plasma membrane"/>
    <property type="evidence" value="ECO:0007669"/>
    <property type="project" value="TreeGrafter"/>
</dbReference>
<evidence type="ECO:0000259" key="7">
    <source>
        <dbReference type="PROSITE" id="PS50850"/>
    </source>
</evidence>
<dbReference type="PANTHER" id="PTHR23502">
    <property type="entry name" value="MAJOR FACILITATOR SUPERFAMILY"/>
    <property type="match status" value="1"/>
</dbReference>
<dbReference type="InterPro" id="IPR036259">
    <property type="entry name" value="MFS_trans_sf"/>
</dbReference>
<keyword evidence="4 6" id="KW-0472">Membrane</keyword>
<feature type="transmembrane region" description="Helical" evidence="6">
    <location>
        <begin position="85"/>
        <end position="106"/>
    </location>
</feature>
<evidence type="ECO:0000256" key="5">
    <source>
        <dbReference type="SAM" id="MobiDB-lite"/>
    </source>
</evidence>
<feature type="transmembrane region" description="Helical" evidence="6">
    <location>
        <begin position="295"/>
        <end position="316"/>
    </location>
</feature>
<dbReference type="PROSITE" id="PS50850">
    <property type="entry name" value="MFS"/>
    <property type="match status" value="1"/>
</dbReference>
<comment type="subcellular location">
    <subcellularLocation>
        <location evidence="1">Membrane</location>
        <topology evidence="1">Multi-pass membrane protein</topology>
    </subcellularLocation>
</comment>
<dbReference type="Gene3D" id="1.20.1250.20">
    <property type="entry name" value="MFS general substrate transporter like domains"/>
    <property type="match status" value="1"/>
</dbReference>
<feature type="transmembrane region" description="Helical" evidence="6">
    <location>
        <begin position="113"/>
        <end position="135"/>
    </location>
</feature>
<evidence type="ECO:0000256" key="2">
    <source>
        <dbReference type="ARBA" id="ARBA00022692"/>
    </source>
</evidence>
<feature type="transmembrane region" description="Helical" evidence="6">
    <location>
        <begin position="141"/>
        <end position="160"/>
    </location>
</feature>
<feature type="transmembrane region" description="Helical" evidence="6">
    <location>
        <begin position="252"/>
        <end position="275"/>
    </location>
</feature>